<protein>
    <submittedName>
        <fullName evidence="3">Tripartite tricarboxylate transporter TctB family protein</fullName>
    </submittedName>
</protein>
<reference evidence="3" key="1">
    <citation type="submission" date="2022-04" db="EMBL/GenBank/DDBJ databases">
        <title>Shinella lacus sp. nov., a novel member of the genus Shinella from water.</title>
        <authorList>
            <person name="Deng Y."/>
        </authorList>
    </citation>
    <scope>NUCLEOTIDE SEQUENCE</scope>
    <source>
        <strain evidence="3">JCM 31239</strain>
    </source>
</reference>
<evidence type="ECO:0000313" key="3">
    <source>
        <dbReference type="EMBL" id="MDO6124000.1"/>
    </source>
</evidence>
<feature type="transmembrane region" description="Helical" evidence="1">
    <location>
        <begin position="131"/>
        <end position="149"/>
    </location>
</feature>
<comment type="caution">
    <text evidence="3">The sequence shown here is derived from an EMBL/GenBank/DDBJ whole genome shotgun (WGS) entry which is preliminary data.</text>
</comment>
<feature type="transmembrane region" description="Helical" evidence="1">
    <location>
        <begin position="94"/>
        <end position="124"/>
    </location>
</feature>
<keyword evidence="1" id="KW-1133">Transmembrane helix</keyword>
<keyword evidence="1" id="KW-0812">Transmembrane</keyword>
<dbReference type="Pfam" id="PF07331">
    <property type="entry name" value="TctB"/>
    <property type="match status" value="1"/>
</dbReference>
<proteinExistence type="predicted"/>
<organism evidence="3 4">
    <name type="scientific">Shinella curvata</name>
    <dbReference type="NCBI Taxonomy" id="1817964"/>
    <lineage>
        <taxon>Bacteria</taxon>
        <taxon>Pseudomonadati</taxon>
        <taxon>Pseudomonadota</taxon>
        <taxon>Alphaproteobacteria</taxon>
        <taxon>Hyphomicrobiales</taxon>
        <taxon>Rhizobiaceae</taxon>
        <taxon>Shinella</taxon>
    </lineage>
</organism>
<feature type="transmembrane region" description="Helical" evidence="1">
    <location>
        <begin position="20"/>
        <end position="40"/>
    </location>
</feature>
<feature type="transmembrane region" description="Helical" evidence="1">
    <location>
        <begin position="52"/>
        <end position="74"/>
    </location>
</feature>
<accession>A0ABT8XJU2</accession>
<dbReference type="Proteomes" id="UP001177080">
    <property type="component" value="Unassembled WGS sequence"/>
</dbReference>
<dbReference type="EMBL" id="WHSC02000010">
    <property type="protein sequence ID" value="MDO6124000.1"/>
    <property type="molecule type" value="Genomic_DNA"/>
</dbReference>
<evidence type="ECO:0000259" key="2">
    <source>
        <dbReference type="Pfam" id="PF07331"/>
    </source>
</evidence>
<sequence length="167" mass="18167">MSEVPSSHVPSSHGKRRPDRAALAIAPVLFILAGIIWWDAGRLAEMSNYSRIGPATVPHVVAIGLALLAIWTGFEAWRGDFPEREPIEVQPVVMIVAGLAGQMLLLKAAGFSIATGVLFALTAFGFGRRKLWISLPIGIVFSFVVYIIFGRFLQLSLPAGPLEHLFF</sequence>
<gene>
    <name evidence="3" type="ORF">GB928_022640</name>
</gene>
<keyword evidence="4" id="KW-1185">Reference proteome</keyword>
<dbReference type="InterPro" id="IPR009936">
    <property type="entry name" value="DUF1468"/>
</dbReference>
<evidence type="ECO:0000313" key="4">
    <source>
        <dbReference type="Proteomes" id="UP001177080"/>
    </source>
</evidence>
<evidence type="ECO:0000256" key="1">
    <source>
        <dbReference type="SAM" id="Phobius"/>
    </source>
</evidence>
<feature type="domain" description="DUF1468" evidence="2">
    <location>
        <begin position="25"/>
        <end position="158"/>
    </location>
</feature>
<keyword evidence="1" id="KW-0472">Membrane</keyword>
<dbReference type="RefSeq" id="WP_244763231.1">
    <property type="nucleotide sequence ID" value="NZ_JALJCJ010000007.1"/>
</dbReference>
<name>A0ABT8XJU2_9HYPH</name>